<dbReference type="EMBL" id="CP017019">
    <property type="protein sequence ID" value="AOQ24709.1"/>
    <property type="molecule type" value="Genomic_DNA"/>
</dbReference>
<name>A0AAC9HIS8_NEOTH</name>
<gene>
    <name evidence="1" type="ORF">Maut_02281</name>
    <name evidence="2" type="ORF">MTAT_20540</name>
</gene>
<dbReference type="InterPro" id="IPR019694">
    <property type="entry name" value="Phage_HP1_Orf23"/>
</dbReference>
<reference evidence="1 3" key="1">
    <citation type="submission" date="2016-08" db="EMBL/GenBank/DDBJ databases">
        <title>Moorella thermoacetica DSM 103132.</title>
        <authorList>
            <person name="Jendresen C.B."/>
            <person name="Redl S.M."/>
            <person name="Jensen T.O."/>
            <person name="Nielsen A.T."/>
        </authorList>
    </citation>
    <scope>NUCLEOTIDE SEQUENCE [LARGE SCALE GENOMIC DNA]</scope>
    <source>
        <strain evidence="1 3">DSM 103132</strain>
    </source>
</reference>
<organism evidence="1 3">
    <name type="scientific">Neomoorella thermoacetica</name>
    <name type="common">Clostridium thermoaceticum</name>
    <dbReference type="NCBI Taxonomy" id="1525"/>
    <lineage>
        <taxon>Bacteria</taxon>
        <taxon>Bacillati</taxon>
        <taxon>Bacillota</taxon>
        <taxon>Clostridia</taxon>
        <taxon>Neomoorellales</taxon>
        <taxon>Neomoorellaceae</taxon>
        <taxon>Neomoorella</taxon>
    </lineage>
</organism>
<proteinExistence type="predicted"/>
<keyword evidence="4" id="KW-1185">Reference proteome</keyword>
<evidence type="ECO:0000313" key="3">
    <source>
        <dbReference type="Proteomes" id="UP000094598"/>
    </source>
</evidence>
<evidence type="ECO:0000313" key="2">
    <source>
        <dbReference type="EMBL" id="TYL12812.1"/>
    </source>
</evidence>
<reference evidence="2 4" key="2">
    <citation type="submission" date="2019-05" db="EMBL/GenBank/DDBJ databases">
        <title>Genome sequence of Moorella thermoacetica ATCC 33924.</title>
        <authorList>
            <person name="Poehlein A."/>
            <person name="Bengelsdorf F.R."/>
            <person name="Duerre P."/>
            <person name="Daniel R."/>
        </authorList>
    </citation>
    <scope>NUCLEOTIDE SEQUENCE [LARGE SCALE GENOMIC DNA]</scope>
    <source>
        <strain evidence="2 4">ATCC 33924</strain>
    </source>
</reference>
<dbReference type="RefSeq" id="WP_069590511.1">
    <property type="nucleotide sequence ID" value="NZ_CP017019.1"/>
</dbReference>
<dbReference type="Proteomes" id="UP000094598">
    <property type="component" value="Chromosome"/>
</dbReference>
<evidence type="ECO:0000313" key="1">
    <source>
        <dbReference type="EMBL" id="AOQ24709.1"/>
    </source>
</evidence>
<protein>
    <submittedName>
        <fullName evidence="1">Phage tail sheath protein</fullName>
    </submittedName>
</protein>
<dbReference type="Pfam" id="PF10758">
    <property type="entry name" value="DUF2586"/>
    <property type="match status" value="1"/>
</dbReference>
<sequence>MVVDLSNLPGFERIYNDFNLQVNDEADYQPNTGVVTDGVLLIGTAVDGPVEFPVSVRRLTEAEDLFGGMVAPNGLPNEMSLIRGMRELYAAGCRDIRLMRIGGTFATGELLGQETVQTVVSHIRETIGQVSGSEETVITISLPANSFLVPDSVLVKVDNEPQTFGYTVDYSAAKVTFQPGWFNTGANVYIGYQYDTEIATHEVTNEPLVKDTATTFYLQHGPLVYGTLSVYVDGTEMPATSLDGLTVYWTYDEASNKITFVEAPSGAVTANYTYKELQRSSGYVTGKIGGSTQSFTLSYVPIADSVVLYANKSALPKTAYTVNATDKKVFLQPGYADMLATVEAEYNYSTTSSFIPKLEFRGIYPGAVYNGTMVTLEVPDETPAKAVISFKKPAGKGGQDFSLYLANYPTLGKLVDAINNDQRNRYLRVSTNAPDMPAGLLKGATVVLAGGTDGPKPSDYDYKEKMYDLLSHAYELLMDYNAAFVVPLDVYADDPASGNRNFAEQLANFCAAVSMANSETLGIIGVKPVADISLETLKNKVDSLCASGSNQYFLKDANGDYIYDDKGNLIDVGRFISVVAGPEVVTQNEQIGLYATSPATFFAGLISMLPPHVGALNRTVTGALGLRFSYSLSQQNRLTAARYVTLRTRPGSSNVIVTDAPTAAVPDSDYRRLTTMRVVATAVGLVRLACEPFVGLPNSPENRGAMATAITSKLQGLQKEGAILDFKFQIFASTKDQLLGHALIDLTIYPALELTKISTTVTLRPPVNG</sequence>
<dbReference type="AlphaFoldDB" id="A0AAC9HIS8"/>
<dbReference type="Proteomes" id="UP000322283">
    <property type="component" value="Unassembled WGS sequence"/>
</dbReference>
<accession>A0AAC9HIS8</accession>
<dbReference type="EMBL" id="VCDX01000006">
    <property type="protein sequence ID" value="TYL12812.1"/>
    <property type="molecule type" value="Genomic_DNA"/>
</dbReference>
<evidence type="ECO:0000313" key="4">
    <source>
        <dbReference type="Proteomes" id="UP000322283"/>
    </source>
</evidence>